<dbReference type="SUPFAM" id="SSF54593">
    <property type="entry name" value="Glyoxalase/Bleomycin resistance protein/Dihydroxybiphenyl dioxygenase"/>
    <property type="match status" value="1"/>
</dbReference>
<dbReference type="PANTHER" id="PTHR33990:SF1">
    <property type="entry name" value="PROTEIN YJDN"/>
    <property type="match status" value="1"/>
</dbReference>
<dbReference type="Gene3D" id="3.10.180.10">
    <property type="entry name" value="2,3-Dihydroxybiphenyl 1,2-Dioxygenase, domain 1"/>
    <property type="match status" value="1"/>
</dbReference>
<proteinExistence type="predicted"/>
<dbReference type="Pfam" id="PF00903">
    <property type="entry name" value="Glyoxalase"/>
    <property type="match status" value="1"/>
</dbReference>
<reference evidence="2 3" key="1">
    <citation type="submission" date="2018-01" db="EMBL/GenBank/DDBJ databases">
        <title>A novel member of the phylum Bacteroidetes isolated from glacier ice.</title>
        <authorList>
            <person name="Liu Q."/>
            <person name="Xin Y.-H."/>
        </authorList>
    </citation>
    <scope>NUCLEOTIDE SEQUENCE [LARGE SCALE GENOMIC DNA]</scope>
    <source>
        <strain evidence="2 3">RB1R16</strain>
    </source>
</reference>
<organism evidence="2 3">
    <name type="scientific">Flavipsychrobacter stenotrophus</name>
    <dbReference type="NCBI Taxonomy" id="2077091"/>
    <lineage>
        <taxon>Bacteria</taxon>
        <taxon>Pseudomonadati</taxon>
        <taxon>Bacteroidota</taxon>
        <taxon>Chitinophagia</taxon>
        <taxon>Chitinophagales</taxon>
        <taxon>Chitinophagaceae</taxon>
        <taxon>Flavipsychrobacter</taxon>
    </lineage>
</organism>
<evidence type="ECO:0000313" key="3">
    <source>
        <dbReference type="Proteomes" id="UP000239872"/>
    </source>
</evidence>
<feature type="domain" description="Glyoxalase/fosfomycin resistance/dioxygenase" evidence="1">
    <location>
        <begin position="10"/>
        <end position="131"/>
    </location>
</feature>
<comment type="caution">
    <text evidence="2">The sequence shown here is derived from an EMBL/GenBank/DDBJ whole genome shotgun (WGS) entry which is preliminary data.</text>
</comment>
<dbReference type="EMBL" id="PPSL01000002">
    <property type="protein sequence ID" value="PQJ11573.1"/>
    <property type="molecule type" value="Genomic_DNA"/>
</dbReference>
<dbReference type="PANTHER" id="PTHR33990">
    <property type="entry name" value="PROTEIN YJDN-RELATED"/>
    <property type="match status" value="1"/>
</dbReference>
<gene>
    <name evidence="2" type="ORF">CJD36_007185</name>
</gene>
<dbReference type="InterPro" id="IPR004360">
    <property type="entry name" value="Glyas_Fos-R_dOase_dom"/>
</dbReference>
<accession>A0A2S7SXC0</accession>
<name>A0A2S7SXC0_9BACT</name>
<dbReference type="OrthoDB" id="9795306at2"/>
<dbReference type="AlphaFoldDB" id="A0A2S7SXC0"/>
<dbReference type="CDD" id="cd06588">
    <property type="entry name" value="PhnB_like"/>
    <property type="match status" value="1"/>
</dbReference>
<evidence type="ECO:0000259" key="1">
    <source>
        <dbReference type="Pfam" id="PF00903"/>
    </source>
</evidence>
<dbReference type="InterPro" id="IPR029068">
    <property type="entry name" value="Glyas_Bleomycin-R_OHBP_Dase"/>
</dbReference>
<dbReference type="Proteomes" id="UP000239872">
    <property type="component" value="Unassembled WGS sequence"/>
</dbReference>
<sequence>MTTINAYLNFEGNCREVMTFYKDCLGGDLNLQTVGESPMADQCPTAMHGQILHAMLASGSMVIMGSDMQGKVPFVKGDNIALSLNCSSEEEITRFYNNLSAGGHIYEKLGVMFWGAMFGSFTDKYGTRWMLNYNEHTL</sequence>
<keyword evidence="3" id="KW-1185">Reference proteome</keyword>
<protein>
    <submittedName>
        <fullName evidence="2">VOC family protein</fullName>
    </submittedName>
</protein>
<evidence type="ECO:0000313" key="2">
    <source>
        <dbReference type="EMBL" id="PQJ11573.1"/>
    </source>
</evidence>
<dbReference type="InterPro" id="IPR028973">
    <property type="entry name" value="PhnB-like"/>
</dbReference>
<dbReference type="RefSeq" id="WP_105038453.1">
    <property type="nucleotide sequence ID" value="NZ_PPSL01000002.1"/>
</dbReference>